<evidence type="ECO:0000313" key="3">
    <source>
        <dbReference type="EMBL" id="KAK8133238.1"/>
    </source>
</evidence>
<protein>
    <submittedName>
        <fullName evidence="3">Tryptophan dimethylallyltransferase domain-containing protein</fullName>
    </submittedName>
</protein>
<dbReference type="GO" id="GO:0009820">
    <property type="term" value="P:alkaloid metabolic process"/>
    <property type="evidence" value="ECO:0007669"/>
    <property type="project" value="InterPro"/>
</dbReference>
<organism evidence="3 4">
    <name type="scientific">Apiospora kogelbergensis</name>
    <dbReference type="NCBI Taxonomy" id="1337665"/>
    <lineage>
        <taxon>Eukaryota</taxon>
        <taxon>Fungi</taxon>
        <taxon>Dikarya</taxon>
        <taxon>Ascomycota</taxon>
        <taxon>Pezizomycotina</taxon>
        <taxon>Sordariomycetes</taxon>
        <taxon>Xylariomycetidae</taxon>
        <taxon>Amphisphaeriales</taxon>
        <taxon>Apiosporaceae</taxon>
        <taxon>Apiospora</taxon>
    </lineage>
</organism>
<dbReference type="AlphaFoldDB" id="A0AAW0REL4"/>
<evidence type="ECO:0000256" key="1">
    <source>
        <dbReference type="ARBA" id="ARBA00022679"/>
    </source>
</evidence>
<keyword evidence="1" id="KW-0808">Transferase</keyword>
<evidence type="ECO:0000313" key="4">
    <source>
        <dbReference type="Proteomes" id="UP001392437"/>
    </source>
</evidence>
<keyword evidence="4" id="KW-1185">Reference proteome</keyword>
<dbReference type="PANTHER" id="PTHR40627:SF5">
    <property type="entry name" value="INDOLE PRENYLTRANSFERASE TDIB"/>
    <property type="match status" value="1"/>
</dbReference>
<comment type="caution">
    <text evidence="3">The sequence shown here is derived from an EMBL/GenBank/DDBJ whole genome shotgun (WGS) entry which is preliminary data.</text>
</comment>
<gene>
    <name evidence="3" type="ORF">PG999_001411</name>
</gene>
<dbReference type="InterPro" id="IPR017795">
    <property type="entry name" value="ABBA_NscD-like"/>
</dbReference>
<dbReference type="SFLD" id="SFLDG01162">
    <property type="entry name" value="I"/>
    <property type="match status" value="1"/>
</dbReference>
<reference evidence="3 4" key="1">
    <citation type="submission" date="2023-01" db="EMBL/GenBank/DDBJ databases">
        <title>Analysis of 21 Apiospora genomes using comparative genomics revels a genus with tremendous synthesis potential of carbohydrate active enzymes and secondary metabolites.</title>
        <authorList>
            <person name="Sorensen T."/>
        </authorList>
    </citation>
    <scope>NUCLEOTIDE SEQUENCE [LARGE SCALE GENOMIC DNA]</scope>
    <source>
        <strain evidence="3 4">CBS 117206</strain>
    </source>
</reference>
<dbReference type="EMBL" id="JAQQWP010000001">
    <property type="protein sequence ID" value="KAK8133238.1"/>
    <property type="molecule type" value="Genomic_DNA"/>
</dbReference>
<sequence length="453" mass="50094">MTSVNSISPLTSLQHAHTTDHELPEYVLDADAKFWFQICGPALAGMMDFAGTYSPEEKKGNLRFFAEQVCPWIGPRPARSSDQDTSGSPYEASTPVEMSVNFSSTRKPIVRFQLEPTRVTKGQHVASEEPLVIDGLLKVLESTESLPGVNLNLVRQLLQSMVPSERQDIATLNAAVRDGRLPAPLDHVTHLQVAFDLDGTKRSMKTYYNPMAMQLATGKNIRDVAFNAIEGLQPYGRDLAVPLGVVGDFMKSSPDVMEVLMTGVDAADPATARIKLYTYLRDANSWECVRRAWTLGGAAADDEDRMTGLALLRSIWPLLMDEAATPWSRLETLQKPPRVSLSFLGTLLLTYEFRHDTRVPDVKLYLPLWQYAPTDRRIADNVAEILRTLGWGEAADGYMAHLQRTFPGANLDGPAALHSYLSFSYSRKTGPYLSLYYAIHGKAVNPTNEGSAA</sequence>
<dbReference type="CDD" id="cd13929">
    <property type="entry name" value="PT-DMATS_CymD"/>
    <property type="match status" value="1"/>
</dbReference>
<dbReference type="Pfam" id="PF11991">
    <property type="entry name" value="Trp_DMAT"/>
    <property type="match status" value="1"/>
</dbReference>
<dbReference type="Proteomes" id="UP001392437">
    <property type="component" value="Unassembled WGS sequence"/>
</dbReference>
<dbReference type="PANTHER" id="PTHR40627">
    <property type="entry name" value="INDOLE PRENYLTRANSFERASE TDIB-RELATED"/>
    <property type="match status" value="1"/>
</dbReference>
<proteinExistence type="predicted"/>
<name>A0AAW0REL4_9PEZI</name>
<dbReference type="GO" id="GO:0016765">
    <property type="term" value="F:transferase activity, transferring alkyl or aryl (other than methyl) groups"/>
    <property type="evidence" value="ECO:0007669"/>
    <property type="project" value="InterPro"/>
</dbReference>
<dbReference type="NCBIfam" id="TIGR03429">
    <property type="entry name" value="arom_pren_DMATS"/>
    <property type="match status" value="1"/>
</dbReference>
<feature type="region of interest" description="Disordered" evidence="2">
    <location>
        <begin position="75"/>
        <end position="94"/>
    </location>
</feature>
<dbReference type="SFLD" id="SFLDS00036">
    <property type="entry name" value="Aromatic_Prenyltransferase"/>
    <property type="match status" value="1"/>
</dbReference>
<accession>A0AAW0REL4</accession>
<evidence type="ECO:0000256" key="2">
    <source>
        <dbReference type="SAM" id="MobiDB-lite"/>
    </source>
</evidence>
<dbReference type="InterPro" id="IPR033964">
    <property type="entry name" value="ABBA"/>
</dbReference>